<keyword evidence="4 10" id="KW-0812">Transmembrane</keyword>
<keyword evidence="6 10" id="KW-1133">Transmembrane helix</keyword>
<evidence type="ECO:0000256" key="6">
    <source>
        <dbReference type="ARBA" id="ARBA00022989"/>
    </source>
</evidence>
<feature type="region of interest" description="Disordered" evidence="9">
    <location>
        <begin position="88"/>
        <end position="107"/>
    </location>
</feature>
<dbReference type="AlphaFoldDB" id="A0A8U0V856"/>
<feature type="transmembrane region" description="Helical" evidence="10">
    <location>
        <begin position="172"/>
        <end position="194"/>
    </location>
</feature>
<evidence type="ECO:0000256" key="7">
    <source>
        <dbReference type="ARBA" id="ARBA00023010"/>
    </source>
</evidence>
<feature type="transmembrane region" description="Helical" evidence="10">
    <location>
        <begin position="117"/>
        <end position="134"/>
    </location>
</feature>
<keyword evidence="12" id="KW-1185">Reference proteome</keyword>
<evidence type="ECO:0000256" key="2">
    <source>
        <dbReference type="ARBA" id="ARBA00005999"/>
    </source>
</evidence>
<protein>
    <submittedName>
        <fullName evidence="13">Translocating chain-associated membrane protein 1-like 1 isoform X2</fullName>
    </submittedName>
</protein>
<name>A0A8U0V856_MUSPF</name>
<evidence type="ECO:0000313" key="12">
    <source>
        <dbReference type="Proteomes" id="UP000000715"/>
    </source>
</evidence>
<dbReference type="GO" id="GO:0005789">
    <property type="term" value="C:endoplasmic reticulum membrane"/>
    <property type="evidence" value="ECO:0007669"/>
    <property type="project" value="TreeGrafter"/>
</dbReference>
<feature type="region of interest" description="Disordered" evidence="9">
    <location>
        <begin position="1"/>
        <end position="31"/>
    </location>
</feature>
<comment type="similarity">
    <text evidence="2">Belongs to the TRAM family.</text>
</comment>
<keyword evidence="8 10" id="KW-0472">Membrane</keyword>
<gene>
    <name evidence="13" type="primary">TRAM1L1</name>
</gene>
<keyword evidence="7" id="KW-0811">Translocation</keyword>
<dbReference type="CTD" id="133022"/>
<evidence type="ECO:0000256" key="9">
    <source>
        <dbReference type="SAM" id="MobiDB-lite"/>
    </source>
</evidence>
<feature type="domain" description="TLC" evidence="11">
    <location>
        <begin position="17"/>
        <end position="246"/>
    </location>
</feature>
<dbReference type="SMART" id="SM00724">
    <property type="entry name" value="TLC"/>
    <property type="match status" value="1"/>
</dbReference>
<keyword evidence="5" id="KW-0653">Protein transport</keyword>
<dbReference type="InterPro" id="IPR006634">
    <property type="entry name" value="TLC-dom"/>
</dbReference>
<dbReference type="PANTHER" id="PTHR12371:SF9">
    <property type="entry name" value="TRANSLOCATING CHAIN-ASSOCIATED MEMBRANE PROTEIN 1-LIKE 1"/>
    <property type="match status" value="1"/>
</dbReference>
<dbReference type="Pfam" id="PF03798">
    <property type="entry name" value="TRAM_LAG1_CLN8"/>
    <property type="match status" value="1"/>
</dbReference>
<dbReference type="InterPro" id="IPR016447">
    <property type="entry name" value="Translocation_assoc_membrane"/>
</dbReference>
<comment type="subcellular location">
    <subcellularLocation>
        <location evidence="1">Membrane</location>
        <topology evidence="1">Multi-pass membrane protein</topology>
    </subcellularLocation>
</comment>
<dbReference type="RefSeq" id="XP_044943440.1">
    <property type="nucleotide sequence ID" value="XM_045087505.1"/>
</dbReference>
<evidence type="ECO:0000256" key="4">
    <source>
        <dbReference type="ARBA" id="ARBA00022692"/>
    </source>
</evidence>
<evidence type="ECO:0000259" key="11">
    <source>
        <dbReference type="SMART" id="SM00724"/>
    </source>
</evidence>
<sequence>MPLKKNWGASRRGQRISRGDDQRARSTLATPGLAPGRGAALDFLPCLRRPPGAHAQSGSALAFDLFFFLGGRGDPGLARGWEAKPPELRPRRRCEEQPGGGSCSSSRIKKQDIPRQLVYIGLHLFHIAGAYLLYLNHLGLVLLMMHYFVELLSHMCDLCYFSDEKYQKEFSLWAIVFILGRLVTLIVSVVTVGFHLAGGQNRNPDALGGNVNVLAAKIAVLSSSCTIQAYITWNLFNVQLQRWMEEDTTLQAPVVKKKRTKGRSSRKGTENGVATSNRVDSPHKRKEKSS</sequence>
<proteinExistence type="inferred from homology"/>
<evidence type="ECO:0000256" key="10">
    <source>
        <dbReference type="SAM" id="Phobius"/>
    </source>
</evidence>
<dbReference type="Proteomes" id="UP000000715">
    <property type="component" value="Unplaced"/>
</dbReference>
<dbReference type="PANTHER" id="PTHR12371">
    <property type="entry name" value="TRANSLOCATION ASSOCIATED MEMBRANE PROTEIN"/>
    <property type="match status" value="1"/>
</dbReference>
<dbReference type="GO" id="GO:0006616">
    <property type="term" value="P:SRP-dependent cotranslational protein targeting to membrane, translocation"/>
    <property type="evidence" value="ECO:0007669"/>
    <property type="project" value="InterPro"/>
</dbReference>
<accession>A0A8U0V856</accession>
<dbReference type="GO" id="GO:0045048">
    <property type="term" value="P:protein insertion into ER membrane"/>
    <property type="evidence" value="ECO:0007669"/>
    <property type="project" value="TreeGrafter"/>
</dbReference>
<dbReference type="GeneID" id="101692319"/>
<evidence type="ECO:0000256" key="3">
    <source>
        <dbReference type="ARBA" id="ARBA00022448"/>
    </source>
</evidence>
<feature type="compositionally biased region" description="Basic residues" evidence="9">
    <location>
        <begin position="255"/>
        <end position="266"/>
    </location>
</feature>
<feature type="region of interest" description="Disordered" evidence="9">
    <location>
        <begin position="254"/>
        <end position="290"/>
    </location>
</feature>
<evidence type="ECO:0000256" key="5">
    <source>
        <dbReference type="ARBA" id="ARBA00022927"/>
    </source>
</evidence>
<evidence type="ECO:0000256" key="1">
    <source>
        <dbReference type="ARBA" id="ARBA00004141"/>
    </source>
</evidence>
<evidence type="ECO:0000313" key="13">
    <source>
        <dbReference type="RefSeq" id="XP_044943440.1"/>
    </source>
</evidence>
<keyword evidence="3" id="KW-0813">Transport</keyword>
<evidence type="ECO:0000256" key="8">
    <source>
        <dbReference type="ARBA" id="ARBA00023136"/>
    </source>
</evidence>
<reference evidence="13" key="1">
    <citation type="submission" date="2025-08" db="UniProtKB">
        <authorList>
            <consortium name="RefSeq"/>
        </authorList>
    </citation>
    <scope>IDENTIFICATION</scope>
    <source>
        <tissue evidence="13">Brain</tissue>
    </source>
</reference>
<organism evidence="12 13">
    <name type="scientific">Mustela putorius furo</name>
    <name type="common">European domestic ferret</name>
    <name type="synonym">Mustela furo</name>
    <dbReference type="NCBI Taxonomy" id="9669"/>
    <lineage>
        <taxon>Eukaryota</taxon>
        <taxon>Metazoa</taxon>
        <taxon>Chordata</taxon>
        <taxon>Craniata</taxon>
        <taxon>Vertebrata</taxon>
        <taxon>Euteleostomi</taxon>
        <taxon>Mammalia</taxon>
        <taxon>Eutheria</taxon>
        <taxon>Laurasiatheria</taxon>
        <taxon>Carnivora</taxon>
        <taxon>Caniformia</taxon>
        <taxon>Musteloidea</taxon>
        <taxon>Mustelidae</taxon>
        <taxon>Mustelinae</taxon>
        <taxon>Mustela</taxon>
    </lineage>
</organism>